<dbReference type="EMBL" id="NEMB01000003">
    <property type="protein sequence ID" value="PQQ66999.1"/>
    <property type="molecule type" value="Genomic_DNA"/>
</dbReference>
<dbReference type="Pfam" id="PF03749">
    <property type="entry name" value="SfsA"/>
    <property type="match status" value="1"/>
</dbReference>
<dbReference type="RefSeq" id="WP_101299869.1">
    <property type="nucleotide sequence ID" value="NZ_CP025197.1"/>
</dbReference>
<dbReference type="OrthoDB" id="9802365at2"/>
<dbReference type="InterPro" id="IPR041465">
    <property type="entry name" value="SfsA_N"/>
</dbReference>
<dbReference type="PANTHER" id="PTHR30545:SF2">
    <property type="entry name" value="SUGAR FERMENTATION STIMULATION PROTEIN A"/>
    <property type="match status" value="1"/>
</dbReference>
<proteinExistence type="inferred from homology"/>
<dbReference type="Pfam" id="PF17746">
    <property type="entry name" value="SfsA_N"/>
    <property type="match status" value="1"/>
</dbReference>
<protein>
    <recommendedName>
        <fullName evidence="1">Sugar fermentation stimulation protein homolog</fullName>
    </recommendedName>
</protein>
<feature type="domain" description="SfsA N-terminal OB" evidence="3">
    <location>
        <begin position="12"/>
        <end position="77"/>
    </location>
</feature>
<dbReference type="GO" id="GO:0003677">
    <property type="term" value="F:DNA binding"/>
    <property type="evidence" value="ECO:0007669"/>
    <property type="project" value="InterPro"/>
</dbReference>
<feature type="domain" description="Sugar fermentation stimulation protein C-terminal" evidence="2">
    <location>
        <begin position="80"/>
        <end position="215"/>
    </location>
</feature>
<sequence>MHYNSIKKGIFINRPNRFVANVLIDGITETVHVKNTGRCKEILVKGTTVFLEESSNLNRKTRYSLVAAYKGDTLINIDSQAPNHVVYEAILQNKIKDFKDVLTLKKEVTFGKSRFDLYFENKSEKGFIEVKGVTLEKDGTAMFPDAPTVRGTRHILEMIDVVNNKYKGYILFLVQLKGVKCFTPNKEMDPEFDAALKKAKSKGVEILVYDSIVREDGLEIGEPVASTI</sequence>
<organism evidence="4 6">
    <name type="scientific">Acetivibrio saccincola</name>
    <dbReference type="NCBI Taxonomy" id="1677857"/>
    <lineage>
        <taxon>Bacteria</taxon>
        <taxon>Bacillati</taxon>
        <taxon>Bacillota</taxon>
        <taxon>Clostridia</taxon>
        <taxon>Eubacteriales</taxon>
        <taxon>Oscillospiraceae</taxon>
        <taxon>Acetivibrio</taxon>
    </lineage>
</organism>
<dbReference type="Gene3D" id="2.40.50.580">
    <property type="match status" value="1"/>
</dbReference>
<dbReference type="AlphaFoldDB" id="A0A2K9END2"/>
<evidence type="ECO:0000313" key="4">
    <source>
        <dbReference type="EMBL" id="AUG56980.1"/>
    </source>
</evidence>
<name>A0A2K9END2_9FIRM</name>
<dbReference type="InterPro" id="IPR005224">
    <property type="entry name" value="SfsA"/>
</dbReference>
<dbReference type="FunFam" id="2.40.50.580:FF:000002">
    <property type="entry name" value="Sugar fermentation stimulation protein homolog"/>
    <property type="match status" value="1"/>
</dbReference>
<dbReference type="PANTHER" id="PTHR30545">
    <property type="entry name" value="SUGAR FERMENTATION STIMULATION PROTEIN A"/>
    <property type="match status" value="1"/>
</dbReference>
<gene>
    <name evidence="1 4" type="primary">sfsA</name>
    <name evidence="5" type="ORF">B9R14_09790</name>
    <name evidence="4" type="ORF">HVS_05245</name>
</gene>
<comment type="similarity">
    <text evidence="1">Belongs to the SfsA family.</text>
</comment>
<evidence type="ECO:0000259" key="2">
    <source>
        <dbReference type="Pfam" id="PF03749"/>
    </source>
</evidence>
<dbReference type="HAMAP" id="MF_00095">
    <property type="entry name" value="SfsA"/>
    <property type="match status" value="1"/>
</dbReference>
<reference evidence="5 7" key="2">
    <citation type="journal article" date="2018" name="Syst. Appl. Microbiol.">
        <title>Characterization and high-quality draft genome sequence of Herbivorax saccincola A7, an anaerobic, alkaliphilic, thermophilic, cellulolytic, and xylanolytic bacterium.</title>
        <authorList>
            <person name="Aikawa S."/>
            <person name="Baramee S."/>
            <person name="Sermsathanaswadi J."/>
            <person name="Thianheng P."/>
            <person name="Tachaapaikoon C."/>
            <person name="Shikata A."/>
            <person name="Waeonukul R."/>
            <person name="Pason P."/>
            <person name="Ratanakhanokchai K."/>
            <person name="Kosugi A."/>
        </authorList>
    </citation>
    <scope>NUCLEOTIDE SEQUENCE [LARGE SCALE GENOMIC DNA]</scope>
    <source>
        <strain evidence="5 7">A7</strain>
    </source>
</reference>
<dbReference type="KEGG" id="hsc:HVS_05245"/>
<accession>A0A2K9END2</accession>
<evidence type="ECO:0000313" key="6">
    <source>
        <dbReference type="Proteomes" id="UP000233534"/>
    </source>
</evidence>
<dbReference type="Gene3D" id="3.40.1350.60">
    <property type="match status" value="1"/>
</dbReference>
<reference evidence="4 6" key="1">
    <citation type="submission" date="2017-12" db="EMBL/GenBank/DDBJ databases">
        <title>Complete genome sequence of Herbivorax saccincola GGR1, a novel Cellulosome-producing hydrolytic bacterium in a thermophilic biogas plant, established by Illumina and Nanopore MinION sequencing.</title>
        <authorList>
            <person name="Pechtl A."/>
            <person name="Ruckert C."/>
            <person name="Koeck D.E."/>
            <person name="Maus I."/>
            <person name="Winkler A."/>
            <person name="Kalinowski J."/>
            <person name="Puhler A."/>
            <person name="Schwarz W.W."/>
            <person name="Zverlov V.V."/>
            <person name="Schluter A."/>
            <person name="Liebl W."/>
        </authorList>
    </citation>
    <scope>NUCLEOTIDE SEQUENCE [LARGE SCALE GENOMIC DNA]</scope>
    <source>
        <strain evidence="4">GGR1</strain>
        <strain evidence="6">SR1</strain>
    </source>
</reference>
<dbReference type="EMBL" id="CP025197">
    <property type="protein sequence ID" value="AUG56980.1"/>
    <property type="molecule type" value="Genomic_DNA"/>
</dbReference>
<dbReference type="InterPro" id="IPR040452">
    <property type="entry name" value="SfsA_C"/>
</dbReference>
<dbReference type="NCBIfam" id="TIGR00230">
    <property type="entry name" value="sfsA"/>
    <property type="match status" value="1"/>
</dbReference>
<keyword evidence="6" id="KW-1185">Reference proteome</keyword>
<evidence type="ECO:0000259" key="3">
    <source>
        <dbReference type="Pfam" id="PF17746"/>
    </source>
</evidence>
<dbReference type="Proteomes" id="UP000239720">
    <property type="component" value="Unassembled WGS sequence"/>
</dbReference>
<evidence type="ECO:0000313" key="7">
    <source>
        <dbReference type="Proteomes" id="UP000239720"/>
    </source>
</evidence>
<dbReference type="Proteomes" id="UP000233534">
    <property type="component" value="Chromosome"/>
</dbReference>
<evidence type="ECO:0000313" key="5">
    <source>
        <dbReference type="EMBL" id="PQQ66999.1"/>
    </source>
</evidence>
<evidence type="ECO:0000256" key="1">
    <source>
        <dbReference type="HAMAP-Rule" id="MF_00095"/>
    </source>
</evidence>
<dbReference type="CDD" id="cd22359">
    <property type="entry name" value="SfsA-like_bacterial"/>
    <property type="match status" value="1"/>
</dbReference>